<reference evidence="2" key="3">
    <citation type="submission" date="2014-09" db="EMBL/GenBank/DDBJ databases">
        <authorList>
            <person name="Magalhaes I.L.F."/>
            <person name="Oliveira U."/>
            <person name="Santos F.R."/>
            <person name="Vidigal T.H.D.A."/>
            <person name="Brescovit A.D."/>
            <person name="Santos A.J."/>
        </authorList>
    </citation>
    <scope>NUCLEOTIDE SEQUENCE</scope>
</reference>
<organism evidence="1">
    <name type="scientific">Lygus hesperus</name>
    <name type="common">Western plant bug</name>
    <dbReference type="NCBI Taxonomy" id="30085"/>
    <lineage>
        <taxon>Eukaryota</taxon>
        <taxon>Metazoa</taxon>
        <taxon>Ecdysozoa</taxon>
        <taxon>Arthropoda</taxon>
        <taxon>Hexapoda</taxon>
        <taxon>Insecta</taxon>
        <taxon>Pterygota</taxon>
        <taxon>Neoptera</taxon>
        <taxon>Paraneoptera</taxon>
        <taxon>Hemiptera</taxon>
        <taxon>Heteroptera</taxon>
        <taxon>Panheteroptera</taxon>
        <taxon>Cimicomorpha</taxon>
        <taxon>Miridae</taxon>
        <taxon>Mirini</taxon>
        <taxon>Lygus</taxon>
    </lineage>
</organism>
<reference evidence="1" key="1">
    <citation type="journal article" date="2014" name="PLoS ONE">
        <title>Transcriptome-Based Identification of ABC Transporters in the Western Tarnished Plant Bug Lygus hesperus.</title>
        <authorList>
            <person name="Hull J.J."/>
            <person name="Chaney K."/>
            <person name="Geib S.M."/>
            <person name="Fabrick J.A."/>
            <person name="Brent C.S."/>
            <person name="Walsh D."/>
            <person name="Lavine L.C."/>
        </authorList>
    </citation>
    <scope>NUCLEOTIDE SEQUENCE</scope>
</reference>
<evidence type="ECO:0000313" key="1">
    <source>
        <dbReference type="EMBL" id="JAG28664.1"/>
    </source>
</evidence>
<accession>A0A0A9Y914</accession>
<dbReference type="AlphaFoldDB" id="A0A0A9Y914"/>
<name>A0A0A9Y914_LYGHE</name>
<evidence type="ECO:0000313" key="2">
    <source>
        <dbReference type="EMBL" id="JAG53282.1"/>
    </source>
</evidence>
<gene>
    <name evidence="1" type="ORF">CM83_7976</name>
</gene>
<dbReference type="EMBL" id="GBRD01012542">
    <property type="protein sequence ID" value="JAG53282.1"/>
    <property type="molecule type" value="Transcribed_RNA"/>
</dbReference>
<proteinExistence type="predicted"/>
<dbReference type="EMBL" id="GBHO01014940">
    <property type="protein sequence ID" value="JAG28664.1"/>
    <property type="molecule type" value="Transcribed_RNA"/>
</dbReference>
<sequence length="205" mass="23480">MVSKKEGNRELVEDIYTGYGKKTLVSGWNYASESFPRDTPEDEQDQAISTYKRLGVFDIPTPLSTMRGSQEMALSQPRPSRSYRPMVNLVTYPYLFGENRKAIIEKIGLKSIPPGYGCTDYLTTNQVSFTNFVEGPMSPPPPMSEMFKPETKYRRLLTDPFNIKRPNLGTFLDDNMEYLSTMRKSVSGPPPYGLDYEPVWTWEIK</sequence>
<reference evidence="1" key="2">
    <citation type="submission" date="2014-07" db="EMBL/GenBank/DDBJ databases">
        <authorList>
            <person name="Hull J."/>
        </authorList>
    </citation>
    <scope>NUCLEOTIDE SEQUENCE</scope>
</reference>
<protein>
    <submittedName>
        <fullName evidence="1">Uncharacterized protein</fullName>
    </submittedName>
</protein>